<evidence type="ECO:0000256" key="1">
    <source>
        <dbReference type="SAM" id="Phobius"/>
    </source>
</evidence>
<dbReference type="Pfam" id="PF15993">
    <property type="entry name" value="Fuseless"/>
    <property type="match status" value="1"/>
</dbReference>
<dbReference type="AlphaFoldDB" id="A0A6L2Q069"/>
<dbReference type="InterPro" id="IPR032751">
    <property type="entry name" value="Fuseless"/>
</dbReference>
<sequence length="259" mass="29733">MRNKKDNNENMKTQFPKRLVHYTPVLTAVRSDTSKLSDKCLSDSVKLGTEVIVSTVLVTPVVIGQWRGTWMLMEHYDIPWWMCFVTGTTLHFIFALSKDLLQDYFSSKKEECLLVLFLVSRVHTWLFGIACICHWRGGWMVMDEYSGREIRAVIAVTIISLVLLSIMKTLKNINTSPFSVSVDGLEPGFTFPTMFRTSVSTFYKQNTSRIIPSKFNGLLPFYFHPSPNLFPFLLWSLSPSDPQAELGYFRTVKSSTLTW</sequence>
<dbReference type="GO" id="GO:0042734">
    <property type="term" value="C:presynaptic membrane"/>
    <property type="evidence" value="ECO:0007669"/>
    <property type="project" value="TreeGrafter"/>
</dbReference>
<dbReference type="PANTHER" id="PTHR35270:SF2">
    <property type="entry name" value="FUSELESS, ISOFORM A"/>
    <property type="match status" value="1"/>
</dbReference>
<proteinExistence type="predicted"/>
<protein>
    <submittedName>
        <fullName evidence="2">Uncharacterized protein</fullName>
    </submittedName>
</protein>
<organism evidence="2 3">
    <name type="scientific">Coptotermes formosanus</name>
    <name type="common">Formosan subterranean termite</name>
    <dbReference type="NCBI Taxonomy" id="36987"/>
    <lineage>
        <taxon>Eukaryota</taxon>
        <taxon>Metazoa</taxon>
        <taxon>Ecdysozoa</taxon>
        <taxon>Arthropoda</taxon>
        <taxon>Hexapoda</taxon>
        <taxon>Insecta</taxon>
        <taxon>Pterygota</taxon>
        <taxon>Neoptera</taxon>
        <taxon>Polyneoptera</taxon>
        <taxon>Dictyoptera</taxon>
        <taxon>Blattodea</taxon>
        <taxon>Blattoidea</taxon>
        <taxon>Termitoidae</taxon>
        <taxon>Rhinotermitidae</taxon>
        <taxon>Coptotermes</taxon>
    </lineage>
</organism>
<dbReference type="EMBL" id="BLKM01012983">
    <property type="protein sequence ID" value="GFG38206.1"/>
    <property type="molecule type" value="Genomic_DNA"/>
</dbReference>
<accession>A0A6L2Q069</accession>
<dbReference type="Proteomes" id="UP000502823">
    <property type="component" value="Unassembled WGS sequence"/>
</dbReference>
<evidence type="ECO:0000313" key="2">
    <source>
        <dbReference type="EMBL" id="GFG38206.1"/>
    </source>
</evidence>
<dbReference type="GO" id="GO:0007274">
    <property type="term" value="P:neuromuscular synaptic transmission"/>
    <property type="evidence" value="ECO:0007669"/>
    <property type="project" value="TreeGrafter"/>
</dbReference>
<dbReference type="OrthoDB" id="45313at2759"/>
<feature type="transmembrane region" description="Helical" evidence="1">
    <location>
        <begin position="47"/>
        <end position="66"/>
    </location>
</feature>
<name>A0A6L2Q069_COPFO</name>
<dbReference type="InParanoid" id="A0A6L2Q069"/>
<feature type="transmembrane region" description="Helical" evidence="1">
    <location>
        <begin position="113"/>
        <end position="137"/>
    </location>
</feature>
<dbReference type="GO" id="GO:0070073">
    <property type="term" value="P:clustering of voltage-gated calcium channels"/>
    <property type="evidence" value="ECO:0007669"/>
    <property type="project" value="TreeGrafter"/>
</dbReference>
<comment type="caution">
    <text evidence="2">The sequence shown here is derived from an EMBL/GenBank/DDBJ whole genome shotgun (WGS) entry which is preliminary data.</text>
</comment>
<dbReference type="GO" id="GO:0007270">
    <property type="term" value="P:neuron-neuron synaptic transmission"/>
    <property type="evidence" value="ECO:0007669"/>
    <property type="project" value="TreeGrafter"/>
</dbReference>
<keyword evidence="3" id="KW-1185">Reference proteome</keyword>
<feature type="transmembrane region" description="Helical" evidence="1">
    <location>
        <begin position="78"/>
        <end position="101"/>
    </location>
</feature>
<feature type="transmembrane region" description="Helical" evidence="1">
    <location>
        <begin position="149"/>
        <end position="167"/>
    </location>
</feature>
<keyword evidence="1" id="KW-0472">Membrane</keyword>
<dbReference type="PANTHER" id="PTHR35270">
    <property type="entry name" value="FUSELESS, ISOFORM A"/>
    <property type="match status" value="1"/>
</dbReference>
<reference evidence="3" key="1">
    <citation type="submission" date="2020-01" db="EMBL/GenBank/DDBJ databases">
        <title>Draft genome sequence of the Termite Coptotermes fromosanus.</title>
        <authorList>
            <person name="Itakura S."/>
            <person name="Yosikawa Y."/>
            <person name="Umezawa K."/>
        </authorList>
    </citation>
    <scope>NUCLEOTIDE SEQUENCE [LARGE SCALE GENOMIC DNA]</scope>
</reference>
<keyword evidence="1" id="KW-0812">Transmembrane</keyword>
<gene>
    <name evidence="2" type="ORF">Cfor_03809</name>
</gene>
<keyword evidence="1" id="KW-1133">Transmembrane helix</keyword>
<evidence type="ECO:0000313" key="3">
    <source>
        <dbReference type="Proteomes" id="UP000502823"/>
    </source>
</evidence>